<name>A0ABW5RI38_9MICO</name>
<evidence type="ECO:0000313" key="4">
    <source>
        <dbReference type="Proteomes" id="UP001597453"/>
    </source>
</evidence>
<evidence type="ECO:0000256" key="1">
    <source>
        <dbReference type="SAM" id="MobiDB-lite"/>
    </source>
</evidence>
<gene>
    <name evidence="3" type="ORF">ACFSUQ_05520</name>
</gene>
<keyword evidence="2" id="KW-0812">Transmembrane</keyword>
<proteinExistence type="predicted"/>
<dbReference type="Proteomes" id="UP001597453">
    <property type="component" value="Unassembled WGS sequence"/>
</dbReference>
<feature type="region of interest" description="Disordered" evidence="1">
    <location>
        <begin position="207"/>
        <end position="235"/>
    </location>
</feature>
<sequence length="825" mass="85780">MRFILAAIATIASLAMLTIGGIQLVHASQETTVTAKGTSQSDAPLVVVDDTVLSSRAGSQLVEIEGDGKITLVIGRTADVDAWVGDAKHTEVALDESAKVEDGTLPLKFTESGTEAEVPNPVTSDLWFERHEGEGKFRLDTVVAPGYSMLIAADGKAAAPATISVTWPAAGYAPMSGPLLVAGGVVLLLAIGLWIWAIAHRRRLAATASGARDDSPRKLRSRSAVAQASNAESTWSAVPWDDSVTATDDAVVREDAATGETVSETGAMDAAGAGASDADFAQDSDDVTEADEAEVETVAEPDASEKADAEVAPEFAPEAIAADDGATPEDAVANADEEIESILNEHDHDVASPFAPGAATTDVEPADTDAPAFEVEQPIADEASATEPAGDAAVEDDPAVVEPESDTPVAAPVEAQPEPVAADAEPAASEPAASAPASSEPTPDDAADDEDKWRRPRGRNRSRAPKRVFFASAVVISSLGLAGCAPQYWPANWTNTDIDPAGTPTSSVDAAILEEGAHPPALNEDQIQHVLDEAAAIAADADKAVDASKLKPRFTGDALTLREAQYKAHKANKDHPMPIEFPVGQVVYALPESGESWPRTVFAVVTPEAKDGTESAPYAIMLTQQDPRANYKVASLTQMVADAKLPDAAPASIGSPSITELAEPLVIEPDAIAAAYADVIANGDKSAHAATFEAAGDSLRESVNEAYRKKESDAIDPAVAKMTFNYSATDTKPIGMVGLNGGAIVSVSIREVESLKAANDRARIKLSGMTADFSGVGETGTGFERTYTDQLLFYVPAKSEGGKVQFLGVSQAMTSARELKAEEVG</sequence>
<accession>A0ABW5RI38</accession>
<protein>
    <recommendedName>
        <fullName evidence="5">Glycosyl transferase</fullName>
    </recommendedName>
</protein>
<keyword evidence="2" id="KW-1133">Transmembrane helix</keyword>
<comment type="caution">
    <text evidence="3">The sequence shown here is derived from an EMBL/GenBank/DDBJ whole genome shotgun (WGS) entry which is preliminary data.</text>
</comment>
<feature type="compositionally biased region" description="Low complexity" evidence="1">
    <location>
        <begin position="408"/>
        <end position="441"/>
    </location>
</feature>
<dbReference type="EMBL" id="JBHUNF010000003">
    <property type="protein sequence ID" value="MFD2674761.1"/>
    <property type="molecule type" value="Genomic_DNA"/>
</dbReference>
<reference evidence="4" key="1">
    <citation type="journal article" date="2019" name="Int. J. Syst. Evol. Microbiol.">
        <title>The Global Catalogue of Microorganisms (GCM) 10K type strain sequencing project: providing services to taxonomists for standard genome sequencing and annotation.</title>
        <authorList>
            <consortium name="The Broad Institute Genomics Platform"/>
            <consortium name="The Broad Institute Genome Sequencing Center for Infectious Disease"/>
            <person name="Wu L."/>
            <person name="Ma J."/>
        </authorList>
    </citation>
    <scope>NUCLEOTIDE SEQUENCE [LARGE SCALE GENOMIC DNA]</scope>
    <source>
        <strain evidence="4">TISTR 1511</strain>
    </source>
</reference>
<feature type="compositionally biased region" description="Acidic residues" evidence="1">
    <location>
        <begin position="393"/>
        <end position="405"/>
    </location>
</feature>
<feature type="region of interest" description="Disordered" evidence="1">
    <location>
        <begin position="384"/>
        <end position="461"/>
    </location>
</feature>
<evidence type="ECO:0000256" key="2">
    <source>
        <dbReference type="SAM" id="Phobius"/>
    </source>
</evidence>
<keyword evidence="2" id="KW-0472">Membrane</keyword>
<feature type="compositionally biased region" description="Polar residues" evidence="1">
    <location>
        <begin position="224"/>
        <end position="235"/>
    </location>
</feature>
<organism evidence="3 4">
    <name type="scientific">Gulosibacter bifidus</name>
    <dbReference type="NCBI Taxonomy" id="272239"/>
    <lineage>
        <taxon>Bacteria</taxon>
        <taxon>Bacillati</taxon>
        <taxon>Actinomycetota</taxon>
        <taxon>Actinomycetes</taxon>
        <taxon>Micrococcales</taxon>
        <taxon>Microbacteriaceae</taxon>
        <taxon>Gulosibacter</taxon>
    </lineage>
</organism>
<evidence type="ECO:0000313" key="3">
    <source>
        <dbReference type="EMBL" id="MFD2674761.1"/>
    </source>
</evidence>
<keyword evidence="4" id="KW-1185">Reference proteome</keyword>
<dbReference type="RefSeq" id="WP_066056014.1">
    <property type="nucleotide sequence ID" value="NZ_JBHUNF010000003.1"/>
</dbReference>
<evidence type="ECO:0008006" key="5">
    <source>
        <dbReference type="Google" id="ProtNLM"/>
    </source>
</evidence>
<feature type="transmembrane region" description="Helical" evidence="2">
    <location>
        <begin position="179"/>
        <end position="199"/>
    </location>
</feature>